<dbReference type="SUPFAM" id="SSF46689">
    <property type="entry name" value="Homeodomain-like"/>
    <property type="match status" value="1"/>
</dbReference>
<gene>
    <name evidence="1" type="ORF">EDC90_101770</name>
</gene>
<keyword evidence="2" id="KW-1185">Reference proteome</keyword>
<dbReference type="Pfam" id="PF13384">
    <property type="entry name" value="HTH_23"/>
    <property type="match status" value="1"/>
</dbReference>
<accession>A0A4R3NQF0</accession>
<sequence>MTLPPDHRDNLPASIEEIGEAIGLRLALKIVAVFGGREIKFPGNPSDNHPVILALGKEDGYKVCEYMAGGTLSVPHCRPRRNAKAEIQRLEAEGLSRGEIARRLGITQRWVRKMANDSPPDHPDLFSD</sequence>
<dbReference type="AlphaFoldDB" id="A0A4R3NQF0"/>
<evidence type="ECO:0000313" key="1">
    <source>
        <dbReference type="EMBL" id="TCT37680.1"/>
    </source>
</evidence>
<organism evidence="1 2">
    <name type="scientific">Martelella mediterranea</name>
    <dbReference type="NCBI Taxonomy" id="293089"/>
    <lineage>
        <taxon>Bacteria</taxon>
        <taxon>Pseudomonadati</taxon>
        <taxon>Pseudomonadota</taxon>
        <taxon>Alphaproteobacteria</taxon>
        <taxon>Hyphomicrobiales</taxon>
        <taxon>Aurantimonadaceae</taxon>
        <taxon>Martelella</taxon>
    </lineage>
</organism>
<reference evidence="1 2" key="1">
    <citation type="submission" date="2019-03" db="EMBL/GenBank/DDBJ databases">
        <title>Freshwater and sediment microbial communities from various areas in North America, analyzing microbe dynamics in response to fracking.</title>
        <authorList>
            <person name="Lamendella R."/>
        </authorList>
    </citation>
    <scope>NUCLEOTIDE SEQUENCE [LARGE SCALE GENOMIC DNA]</scope>
    <source>
        <strain evidence="1 2">175.2</strain>
    </source>
</reference>
<dbReference type="EMBL" id="SMAR01000017">
    <property type="protein sequence ID" value="TCT37680.1"/>
    <property type="molecule type" value="Genomic_DNA"/>
</dbReference>
<name>A0A4R3NQF0_9HYPH</name>
<dbReference type="OrthoDB" id="7866342at2"/>
<dbReference type="Proteomes" id="UP000295097">
    <property type="component" value="Unassembled WGS sequence"/>
</dbReference>
<evidence type="ECO:0000313" key="2">
    <source>
        <dbReference type="Proteomes" id="UP000295097"/>
    </source>
</evidence>
<comment type="caution">
    <text evidence="1">The sequence shown here is derived from an EMBL/GenBank/DDBJ whole genome shotgun (WGS) entry which is preliminary data.</text>
</comment>
<evidence type="ECO:0008006" key="3">
    <source>
        <dbReference type="Google" id="ProtNLM"/>
    </source>
</evidence>
<dbReference type="RefSeq" id="WP_132311885.1">
    <property type="nucleotide sequence ID" value="NZ_SMAR01000017.1"/>
</dbReference>
<protein>
    <recommendedName>
        <fullName evidence="3">Homeodomain-like domain-containing protein</fullName>
    </recommendedName>
</protein>
<dbReference type="InterPro" id="IPR009057">
    <property type="entry name" value="Homeodomain-like_sf"/>
</dbReference>
<proteinExistence type="predicted"/>